<dbReference type="NCBIfam" id="NF006665">
    <property type="entry name" value="PRK09209.1"/>
    <property type="match status" value="1"/>
</dbReference>
<dbReference type="GO" id="GO:0005971">
    <property type="term" value="C:ribonucleoside-diphosphate reductase complex"/>
    <property type="evidence" value="ECO:0007669"/>
    <property type="project" value="TreeGrafter"/>
</dbReference>
<dbReference type="SUPFAM" id="SSF48168">
    <property type="entry name" value="R1 subunit of ribonucleotide reductase, N-terminal domain"/>
    <property type="match status" value="1"/>
</dbReference>
<dbReference type="OrthoDB" id="9762933at2"/>
<dbReference type="AlphaFoldDB" id="A0A494Z8F3"/>
<feature type="domain" description="Ribonucleotide reductase large subunit" evidence="7">
    <location>
        <begin position="620"/>
        <end position="642"/>
    </location>
</feature>
<dbReference type="InterPro" id="IPR013346">
    <property type="entry name" value="NrdE_NrdA_C"/>
</dbReference>
<dbReference type="Gene3D" id="3.20.70.20">
    <property type="match status" value="1"/>
</dbReference>
<dbReference type="InterPro" id="IPR013509">
    <property type="entry name" value="RNR_lsu_N"/>
</dbReference>
<dbReference type="Pfam" id="PF02867">
    <property type="entry name" value="Ribonuc_red_lgC"/>
    <property type="match status" value="1"/>
</dbReference>
<dbReference type="InterPro" id="IPR039718">
    <property type="entry name" value="Rrm1"/>
</dbReference>
<comment type="catalytic activity">
    <reaction evidence="5 6">
        <text>a 2'-deoxyribonucleoside 5'-diphosphate + [thioredoxin]-disulfide + H2O = a ribonucleoside 5'-diphosphate + [thioredoxin]-dithiol</text>
        <dbReference type="Rhea" id="RHEA:23252"/>
        <dbReference type="Rhea" id="RHEA-COMP:10698"/>
        <dbReference type="Rhea" id="RHEA-COMP:10700"/>
        <dbReference type="ChEBI" id="CHEBI:15377"/>
        <dbReference type="ChEBI" id="CHEBI:29950"/>
        <dbReference type="ChEBI" id="CHEBI:50058"/>
        <dbReference type="ChEBI" id="CHEBI:57930"/>
        <dbReference type="ChEBI" id="CHEBI:73316"/>
        <dbReference type="EC" id="1.17.4.1"/>
    </reaction>
</comment>
<keyword evidence="3 6" id="KW-0560">Oxidoreductase</keyword>
<protein>
    <recommendedName>
        <fullName evidence="2 6">Ribonucleoside-diphosphate reductase</fullName>
        <ecNumber evidence="2 6">1.17.4.1</ecNumber>
    </recommendedName>
</protein>
<comment type="similarity">
    <text evidence="1 6">Belongs to the ribonucleoside diphosphate reductase large chain family.</text>
</comment>
<proteinExistence type="inferred from homology"/>
<keyword evidence="4 6" id="KW-0215">Deoxyribonucleotide synthesis</keyword>
<dbReference type="GO" id="GO:0009263">
    <property type="term" value="P:deoxyribonucleotide biosynthetic process"/>
    <property type="evidence" value="ECO:0007669"/>
    <property type="project" value="UniProtKB-KW"/>
</dbReference>
<sequence>MTSQMQVTKELEDMIKMLDDASKKYGIDTTSVKQQMLERSDSSHSPRQHALLYTLNQISMDQPDWTFLSAKLFLNELYEKAASNRGYNAEQKYGDFYHLVETLTNYGIYSTSLLEHYSKEEINHLSEEIAAERDELFNYIGLFLLADRYIAKDYEGNIFELPQERFMIIAMTLMRNEQKNNRLNLVKEAYWALSNLYMTVATPTLSNAGKSFGQLSSCFIDTVDDSLDSIYLNNWDTARLSKDGGGVGIYYGKVRALGSDIKKFKGNSSGVIPWIRLINDTAVSVDQLGQRQGAVAVYLDIFHRDVMSGFLDLKTNNGDERRKAHDIFTGLSIPDLFMQKLQEVDESGRSIGEWHTFCPHQVKQYMGWKDENGQALGLEDFYDEEDEKYFTQKYMEAVNHPLLPRKTYRAMDIMARVMVSQLETGTPYMFYRDEVNRQNPNKHVRGNGRTSIFCSNLCTEIAQNMSATTIEREYENEAGEIVIIRKPGDFVVCNLSSIHLANAVRDGVLERVIAIQMRMLDNVIDLNTIAVRQAAVTNRKYRAVGLGTFGWHHLLALEGIYWESNEAVEYADKLYEDIAYFTIQASMKLAKEKGAYSAFQGSEWETGAYFKRKRYRSVRWQALQKEVSRYGVRNGWMMAVAPNSSTAKIGGSTDGIDPIYAVEYAEEKKNFKFKVTPPDLNHHTYAYYRRVRHELDQHWSIKQNAARQRHIDQGISFNLYVRHDIKAKELLNLHLKAWEEGLKTTYYVRSTSQTEIDACEACHS</sequence>
<dbReference type="CDD" id="cd01679">
    <property type="entry name" value="RNR_I"/>
    <property type="match status" value="1"/>
</dbReference>
<evidence type="ECO:0000256" key="1">
    <source>
        <dbReference type="ARBA" id="ARBA00010406"/>
    </source>
</evidence>
<evidence type="ECO:0000256" key="2">
    <source>
        <dbReference type="ARBA" id="ARBA00012274"/>
    </source>
</evidence>
<evidence type="ECO:0000313" key="9">
    <source>
        <dbReference type="Proteomes" id="UP000281813"/>
    </source>
</evidence>
<dbReference type="PROSITE" id="PS00089">
    <property type="entry name" value="RIBORED_LARGE"/>
    <property type="match status" value="1"/>
</dbReference>
<dbReference type="GO" id="GO:0005524">
    <property type="term" value="F:ATP binding"/>
    <property type="evidence" value="ECO:0007669"/>
    <property type="project" value="InterPro"/>
</dbReference>
<dbReference type="SUPFAM" id="SSF51998">
    <property type="entry name" value="PFL-like glycyl radical enzymes"/>
    <property type="match status" value="1"/>
</dbReference>
<evidence type="ECO:0000259" key="7">
    <source>
        <dbReference type="PROSITE" id="PS00089"/>
    </source>
</evidence>
<organism evidence="8 9">
    <name type="scientific">Oceanobacillus bengalensis</name>
    <dbReference type="NCBI Taxonomy" id="1435466"/>
    <lineage>
        <taxon>Bacteria</taxon>
        <taxon>Bacillati</taxon>
        <taxon>Bacillota</taxon>
        <taxon>Bacilli</taxon>
        <taxon>Bacillales</taxon>
        <taxon>Bacillaceae</taxon>
        <taxon>Oceanobacillus</taxon>
    </lineage>
</organism>
<dbReference type="EMBL" id="RBZO01000001">
    <property type="protein sequence ID" value="RKQ18628.1"/>
    <property type="molecule type" value="Genomic_DNA"/>
</dbReference>
<dbReference type="FunFam" id="3.20.70.20:FF:000014">
    <property type="entry name" value="Ribonucleoside-diphosphate reductase"/>
    <property type="match status" value="1"/>
</dbReference>
<evidence type="ECO:0000256" key="4">
    <source>
        <dbReference type="ARBA" id="ARBA00023116"/>
    </source>
</evidence>
<dbReference type="PANTHER" id="PTHR11573">
    <property type="entry name" value="RIBONUCLEOSIDE-DIPHOSPHATE REDUCTASE LARGE CHAIN"/>
    <property type="match status" value="1"/>
</dbReference>
<dbReference type="PANTHER" id="PTHR11573:SF6">
    <property type="entry name" value="RIBONUCLEOSIDE-DIPHOSPHATE REDUCTASE LARGE SUBUNIT"/>
    <property type="match status" value="1"/>
</dbReference>
<dbReference type="Proteomes" id="UP000281813">
    <property type="component" value="Unassembled WGS sequence"/>
</dbReference>
<comment type="function">
    <text evidence="6">Provides the precursors necessary for DNA synthesis. Catalyzes the biosynthesis of deoxyribonucleotides from the corresponding ribonucleotides.</text>
</comment>
<dbReference type="NCBIfam" id="TIGR02506">
    <property type="entry name" value="NrdE_NrdA"/>
    <property type="match status" value="1"/>
</dbReference>
<dbReference type="GO" id="GO:0004748">
    <property type="term" value="F:ribonucleoside-diphosphate reductase activity, thioredoxin disulfide as acceptor"/>
    <property type="evidence" value="ECO:0007669"/>
    <property type="project" value="UniProtKB-EC"/>
</dbReference>
<comment type="caution">
    <text evidence="8">The sequence shown here is derived from an EMBL/GenBank/DDBJ whole genome shotgun (WGS) entry which is preliminary data.</text>
</comment>
<evidence type="ECO:0000256" key="6">
    <source>
        <dbReference type="RuleBase" id="RU003410"/>
    </source>
</evidence>
<name>A0A494Z8F3_9BACI</name>
<reference evidence="8 9" key="1">
    <citation type="journal article" date="2015" name="Antonie Van Leeuwenhoek">
        <title>Oceanobacillus bengalensis sp. nov., a bacterium isolated from seawater of the Bay of Bengal.</title>
        <authorList>
            <person name="Yongchang O."/>
            <person name="Xiang W."/>
            <person name="Wang G."/>
        </authorList>
    </citation>
    <scope>NUCLEOTIDE SEQUENCE [LARGE SCALE GENOMIC DNA]</scope>
    <source>
        <strain evidence="8 9">MCCC 1K00260</strain>
    </source>
</reference>
<dbReference type="Pfam" id="PF00317">
    <property type="entry name" value="Ribonuc_red_lgN"/>
    <property type="match status" value="1"/>
</dbReference>
<dbReference type="InterPro" id="IPR008926">
    <property type="entry name" value="RNR_R1-su_N"/>
</dbReference>
<evidence type="ECO:0000256" key="3">
    <source>
        <dbReference type="ARBA" id="ARBA00023002"/>
    </source>
</evidence>
<dbReference type="EC" id="1.17.4.1" evidence="2 6"/>
<accession>A0A494Z8F3</accession>
<dbReference type="InterPro" id="IPR000788">
    <property type="entry name" value="RNR_lg_C"/>
</dbReference>
<evidence type="ECO:0000313" key="8">
    <source>
        <dbReference type="EMBL" id="RKQ18628.1"/>
    </source>
</evidence>
<evidence type="ECO:0000256" key="5">
    <source>
        <dbReference type="ARBA" id="ARBA00047754"/>
    </source>
</evidence>
<dbReference type="UniPathway" id="UPA00326"/>
<keyword evidence="9" id="KW-1185">Reference proteome</keyword>
<gene>
    <name evidence="8" type="ORF">D8M05_00495</name>
</gene>
<dbReference type="PRINTS" id="PR01183">
    <property type="entry name" value="RIBORDTASEM1"/>
</dbReference>